<evidence type="ECO:0000259" key="4">
    <source>
        <dbReference type="Pfam" id="PF23598"/>
    </source>
</evidence>
<evidence type="ECO:0000313" key="6">
    <source>
        <dbReference type="Proteomes" id="UP000187406"/>
    </source>
</evidence>
<dbReference type="EMBL" id="BDDD01005241">
    <property type="protein sequence ID" value="GAV89107.1"/>
    <property type="molecule type" value="Genomic_DNA"/>
</dbReference>
<keyword evidence="6" id="KW-1185">Reference proteome</keyword>
<proteinExistence type="predicted"/>
<dbReference type="FunFam" id="1.10.10.10:FF:000322">
    <property type="entry name" value="Probable disease resistance protein At1g63360"/>
    <property type="match status" value="1"/>
</dbReference>
<feature type="domain" description="Disease resistance protein winged helix" evidence="3">
    <location>
        <begin position="65"/>
        <end position="136"/>
    </location>
</feature>
<dbReference type="AlphaFoldDB" id="A0A1Q3D9E0"/>
<dbReference type="InterPro" id="IPR055414">
    <property type="entry name" value="LRR_R13L4/SHOC2-like"/>
</dbReference>
<keyword evidence="2" id="KW-0611">Plant defense</keyword>
<dbReference type="GO" id="GO:0098542">
    <property type="term" value="P:defense response to other organism"/>
    <property type="evidence" value="ECO:0007669"/>
    <property type="project" value="TreeGrafter"/>
</dbReference>
<dbReference type="Proteomes" id="UP000187406">
    <property type="component" value="Unassembled WGS sequence"/>
</dbReference>
<sequence>MGLPLAAKVLGGLLCDKTTRPEWESVLRSEVWELEEVSEDMFAPLLLSYYDLSAKMRRCFSYCAIFPKDYILEKDRLIKLWMAQGFLKETPSRDMEMDGEECFNNLAKRSFFQDFKNDEDGRVIECKMHDIVHDFAQSLTKNECFTMELNGPEESVVDSSRVKARHTMMVVSKNGSIPTSICGVKKLRSLIVESMSETWVMNNAKVHELFDHLTCLRSLELSAKTLFSEDDLLKQLPRSVEKLIHLRYLNLSDNKKLEQLPETVCGLFNLQSLNLNGCYNLRRLPRGLGNLINLRYLECLGTTKVDFMPSGIGRLSCLRTLDSFVVCSDDNVKEEVSTLEDLGKLINLRNLSIKRLGNVKDASEAEKARLDNKKSLRRLHLDFGEDDGQERNDEQVMEAIQHPPSLEKLQIYWYRGTSLFPNNWITMSLTNLKTVLIRSCLCEVLPTLRTLPSLESLGIFYLKNVKRVGTKFWGIEADDIDVNEEETALSSSSGIAFPKLKELIFIGMDEWEEWDYGIMRERREERFQLMPCLRCLRLSFCPKLKQLPDHLLRTASLEDLTIWECPALEERYYKERTGQDWHKISHIPTISINGPFI</sequence>
<dbReference type="InterPro" id="IPR044974">
    <property type="entry name" value="Disease_R_plants"/>
</dbReference>
<organism evidence="5 6">
    <name type="scientific">Cephalotus follicularis</name>
    <name type="common">Albany pitcher plant</name>
    <dbReference type="NCBI Taxonomy" id="3775"/>
    <lineage>
        <taxon>Eukaryota</taxon>
        <taxon>Viridiplantae</taxon>
        <taxon>Streptophyta</taxon>
        <taxon>Embryophyta</taxon>
        <taxon>Tracheophyta</taxon>
        <taxon>Spermatophyta</taxon>
        <taxon>Magnoliopsida</taxon>
        <taxon>eudicotyledons</taxon>
        <taxon>Gunneridae</taxon>
        <taxon>Pentapetalae</taxon>
        <taxon>rosids</taxon>
        <taxon>fabids</taxon>
        <taxon>Oxalidales</taxon>
        <taxon>Cephalotaceae</taxon>
        <taxon>Cephalotus</taxon>
    </lineage>
</organism>
<dbReference type="InterPro" id="IPR036388">
    <property type="entry name" value="WH-like_DNA-bd_sf"/>
</dbReference>
<dbReference type="Pfam" id="PF23598">
    <property type="entry name" value="LRR_14"/>
    <property type="match status" value="1"/>
</dbReference>
<keyword evidence="1" id="KW-0677">Repeat</keyword>
<evidence type="ECO:0000313" key="5">
    <source>
        <dbReference type="EMBL" id="GAV89107.1"/>
    </source>
</evidence>
<dbReference type="Gene3D" id="3.80.10.10">
    <property type="entry name" value="Ribonuclease Inhibitor"/>
    <property type="match status" value="2"/>
</dbReference>
<evidence type="ECO:0000259" key="3">
    <source>
        <dbReference type="Pfam" id="PF23559"/>
    </source>
</evidence>
<comment type="caution">
    <text evidence="5">The sequence shown here is derived from an EMBL/GenBank/DDBJ whole genome shotgun (WGS) entry which is preliminary data.</text>
</comment>
<dbReference type="SUPFAM" id="SSF52540">
    <property type="entry name" value="P-loop containing nucleoside triphosphate hydrolases"/>
    <property type="match status" value="1"/>
</dbReference>
<dbReference type="STRING" id="3775.A0A1Q3D9E0"/>
<reference evidence="6" key="1">
    <citation type="submission" date="2016-04" db="EMBL/GenBank/DDBJ databases">
        <title>Cephalotus genome sequencing.</title>
        <authorList>
            <person name="Fukushima K."/>
            <person name="Hasebe M."/>
            <person name="Fang X."/>
        </authorList>
    </citation>
    <scope>NUCLEOTIDE SEQUENCE [LARGE SCALE GENOMIC DNA]</scope>
    <source>
        <strain evidence="6">cv. St1</strain>
    </source>
</reference>
<dbReference type="Gene3D" id="1.10.10.10">
    <property type="entry name" value="Winged helix-like DNA-binding domain superfamily/Winged helix DNA-binding domain"/>
    <property type="match status" value="1"/>
</dbReference>
<dbReference type="PANTHER" id="PTHR23155">
    <property type="entry name" value="DISEASE RESISTANCE PROTEIN RP"/>
    <property type="match status" value="1"/>
</dbReference>
<dbReference type="SUPFAM" id="SSF52058">
    <property type="entry name" value="L domain-like"/>
    <property type="match status" value="1"/>
</dbReference>
<feature type="domain" description="Disease resistance R13L4/SHOC-2-like LRR" evidence="4">
    <location>
        <begin position="238"/>
        <end position="480"/>
    </location>
</feature>
<dbReference type="InterPro" id="IPR027417">
    <property type="entry name" value="P-loop_NTPase"/>
</dbReference>
<dbReference type="InterPro" id="IPR032675">
    <property type="entry name" value="LRR_dom_sf"/>
</dbReference>
<gene>
    <name evidence="5" type="ORF">CFOL_v3_32527</name>
</gene>
<dbReference type="InterPro" id="IPR058922">
    <property type="entry name" value="WHD_DRP"/>
</dbReference>
<dbReference type="PANTHER" id="PTHR23155:SF1156">
    <property type="entry name" value="LEUCINE-RICH REPEAT AND WD REPEAT-CONTAINING PROTEIN 1"/>
    <property type="match status" value="1"/>
</dbReference>
<evidence type="ECO:0000256" key="2">
    <source>
        <dbReference type="ARBA" id="ARBA00022821"/>
    </source>
</evidence>
<dbReference type="InParanoid" id="A0A1Q3D9E0"/>
<dbReference type="Pfam" id="PF23559">
    <property type="entry name" value="WHD_DRP"/>
    <property type="match status" value="1"/>
</dbReference>
<accession>A0A1Q3D9E0</accession>
<protein>
    <submittedName>
        <fullName evidence="5">NB-ARC domain-containing protein</fullName>
    </submittedName>
</protein>
<name>A0A1Q3D9E0_CEPFO</name>
<evidence type="ECO:0000256" key="1">
    <source>
        <dbReference type="ARBA" id="ARBA00022737"/>
    </source>
</evidence>
<dbReference type="OrthoDB" id="5279713at2759"/>